<dbReference type="STRING" id="356882.A0A423VDB2"/>
<evidence type="ECO:0000259" key="3">
    <source>
        <dbReference type="PROSITE" id="PS50076"/>
    </source>
</evidence>
<sequence>MERHKVLLLSCCTSGRVLPGRGSKPTPPWSTLWRTYQQVRFTSSGENWYTILGVSPQASPAEVKRAYYREAKLRHPDTSRRDTASEYIKLQAAYETGLAASKAAAKQAAEPWQVVEAKRAADLKASVRAKMKEAKEREARQAAEAERKRAVDRLRANVRKRAAEEARAARARKAAEAEKAAETKRLAEAMKKAEQEMEVAALKAAADARRALEEARLVVLRAVPRTAVLNDLFAPLIMWQPGPVLDARLEDGTAMVEFYTTEAAHSLFVLVTMTDMCVIHGKTITAATMYPGRLTPPAGDELTSRVLRVSVGSAASMEHKCSADWMPRLFREQGFQFQLAGVGKRPNGTWKYVHFGSLEDAMRAKKLLEQECLEDVEVKYMRDPTSSADLDDLITILKDALSWALLQAMYLEDTPKDRKIMWRKVGTTVCSLFITTFLAAIFTGTLGKPT</sequence>
<feature type="coiled-coil region" evidence="1">
    <location>
        <begin position="117"/>
        <end position="203"/>
    </location>
</feature>
<dbReference type="PANTHER" id="PTHR44825:SF1">
    <property type="entry name" value="DNAJ HOMOLOG SUBFAMILY C MEMBER 4"/>
    <property type="match status" value="1"/>
</dbReference>
<keyword evidence="2" id="KW-0472">Membrane</keyword>
<feature type="domain" description="J" evidence="3">
    <location>
        <begin position="47"/>
        <end position="113"/>
    </location>
</feature>
<dbReference type="SMART" id="SM00271">
    <property type="entry name" value="DnaJ"/>
    <property type="match status" value="1"/>
</dbReference>
<feature type="transmembrane region" description="Helical" evidence="2">
    <location>
        <begin position="425"/>
        <end position="447"/>
    </location>
</feature>
<reference evidence="4 5" key="1">
    <citation type="submission" date="2015-09" db="EMBL/GenBank/DDBJ databases">
        <title>Host preference determinants of Valsa canker pathogens revealed by comparative genomics.</title>
        <authorList>
            <person name="Yin Z."/>
            <person name="Huang L."/>
        </authorList>
    </citation>
    <scope>NUCLEOTIDE SEQUENCE [LARGE SCALE GENOMIC DNA]</scope>
    <source>
        <strain evidence="4 5">03-1</strain>
    </source>
</reference>
<evidence type="ECO:0000256" key="1">
    <source>
        <dbReference type="SAM" id="Coils"/>
    </source>
</evidence>
<keyword evidence="1" id="KW-0175">Coiled coil</keyword>
<dbReference type="PROSITE" id="PS50076">
    <property type="entry name" value="DNAJ_2"/>
    <property type="match status" value="1"/>
</dbReference>
<organism evidence="4 5">
    <name type="scientific">Cytospora schulzeri</name>
    <dbReference type="NCBI Taxonomy" id="448051"/>
    <lineage>
        <taxon>Eukaryota</taxon>
        <taxon>Fungi</taxon>
        <taxon>Dikarya</taxon>
        <taxon>Ascomycota</taxon>
        <taxon>Pezizomycotina</taxon>
        <taxon>Sordariomycetes</taxon>
        <taxon>Sordariomycetidae</taxon>
        <taxon>Diaporthales</taxon>
        <taxon>Cytosporaceae</taxon>
        <taxon>Cytospora</taxon>
    </lineage>
</organism>
<protein>
    <recommendedName>
        <fullName evidence="3">J domain-containing protein</fullName>
    </recommendedName>
</protein>
<keyword evidence="5" id="KW-1185">Reference proteome</keyword>
<dbReference type="OrthoDB" id="10250354at2759"/>
<evidence type="ECO:0000313" key="5">
    <source>
        <dbReference type="Proteomes" id="UP000283895"/>
    </source>
</evidence>
<comment type="caution">
    <text evidence="4">The sequence shown here is derived from an EMBL/GenBank/DDBJ whole genome shotgun (WGS) entry which is preliminary data.</text>
</comment>
<evidence type="ECO:0000256" key="2">
    <source>
        <dbReference type="SAM" id="Phobius"/>
    </source>
</evidence>
<dbReference type="AlphaFoldDB" id="A0A423VDB2"/>
<dbReference type="Pfam" id="PF00226">
    <property type="entry name" value="DnaJ"/>
    <property type="match status" value="1"/>
</dbReference>
<dbReference type="EMBL" id="LKEA01000074">
    <property type="protein sequence ID" value="ROV88955.1"/>
    <property type="molecule type" value="Genomic_DNA"/>
</dbReference>
<dbReference type="PANTHER" id="PTHR44825">
    <property type="match status" value="1"/>
</dbReference>
<gene>
    <name evidence="4" type="ORF">VMCG_10126</name>
</gene>
<evidence type="ECO:0000313" key="4">
    <source>
        <dbReference type="EMBL" id="ROV88955.1"/>
    </source>
</evidence>
<dbReference type="SUPFAM" id="SSF46565">
    <property type="entry name" value="Chaperone J-domain"/>
    <property type="match status" value="1"/>
</dbReference>
<keyword evidence="2" id="KW-0812">Transmembrane</keyword>
<dbReference type="InterPro" id="IPR036869">
    <property type="entry name" value="J_dom_sf"/>
</dbReference>
<dbReference type="InterPro" id="IPR052763">
    <property type="entry name" value="DnaJ_C4"/>
</dbReference>
<dbReference type="Gene3D" id="1.10.287.110">
    <property type="entry name" value="DnaJ domain"/>
    <property type="match status" value="1"/>
</dbReference>
<accession>A0A423VDB2</accession>
<keyword evidence="2" id="KW-1133">Transmembrane helix</keyword>
<name>A0A423VDB2_9PEZI</name>
<proteinExistence type="predicted"/>
<dbReference type="CDD" id="cd06257">
    <property type="entry name" value="DnaJ"/>
    <property type="match status" value="1"/>
</dbReference>
<dbReference type="PRINTS" id="PR00625">
    <property type="entry name" value="JDOMAIN"/>
</dbReference>
<dbReference type="Proteomes" id="UP000283895">
    <property type="component" value="Unassembled WGS sequence"/>
</dbReference>
<dbReference type="InterPro" id="IPR001623">
    <property type="entry name" value="DnaJ_domain"/>
</dbReference>